<dbReference type="Proteomes" id="UP001295684">
    <property type="component" value="Unassembled WGS sequence"/>
</dbReference>
<proteinExistence type="predicted"/>
<evidence type="ECO:0000313" key="3">
    <source>
        <dbReference type="Proteomes" id="UP001295684"/>
    </source>
</evidence>
<organism evidence="2 3">
    <name type="scientific">Euplotes crassus</name>
    <dbReference type="NCBI Taxonomy" id="5936"/>
    <lineage>
        <taxon>Eukaryota</taxon>
        <taxon>Sar</taxon>
        <taxon>Alveolata</taxon>
        <taxon>Ciliophora</taxon>
        <taxon>Intramacronucleata</taxon>
        <taxon>Spirotrichea</taxon>
        <taxon>Hypotrichia</taxon>
        <taxon>Euplotida</taxon>
        <taxon>Euplotidae</taxon>
        <taxon>Moneuplotes</taxon>
    </lineage>
</organism>
<evidence type="ECO:0000256" key="1">
    <source>
        <dbReference type="SAM" id="MobiDB-lite"/>
    </source>
</evidence>
<comment type="caution">
    <text evidence="2">The sequence shown here is derived from an EMBL/GenBank/DDBJ whole genome shotgun (WGS) entry which is preliminary data.</text>
</comment>
<accession>A0AAD1XVR2</accession>
<keyword evidence="3" id="KW-1185">Reference proteome</keyword>
<feature type="compositionally biased region" description="Basic and acidic residues" evidence="1">
    <location>
        <begin position="118"/>
        <end position="132"/>
    </location>
</feature>
<dbReference type="AlphaFoldDB" id="A0AAD1XVR2"/>
<reference evidence="2" key="1">
    <citation type="submission" date="2023-07" db="EMBL/GenBank/DDBJ databases">
        <authorList>
            <consortium name="AG Swart"/>
            <person name="Singh M."/>
            <person name="Singh A."/>
            <person name="Seah K."/>
            <person name="Emmerich C."/>
        </authorList>
    </citation>
    <scope>NUCLEOTIDE SEQUENCE</scope>
    <source>
        <strain evidence="2">DP1</strain>
    </source>
</reference>
<dbReference type="EMBL" id="CAMPGE010021137">
    <property type="protein sequence ID" value="CAI2379307.1"/>
    <property type="molecule type" value="Genomic_DNA"/>
</dbReference>
<sequence>MSNKQMKPEYESGEHLQGEGNIKCIRPSCFSYRGYSERKRDSGESVANFKSNSHDYSKVKRCRYTNCLFSSKSIHSSKSSNRLLPYLFETGVFKDGPKRSLSVGDLSDKGQRTNLSMKSKEDNKEKYEESKGESPNPIMIKYQEEPSSKQDKKLKNSINAANGLIAAWKATIAQANDIVLGPPPINPEALAEANRLHSMAGNLLQHLNQTSQVINDHQRKI</sequence>
<gene>
    <name evidence="2" type="ORF">ECRASSUSDP1_LOCUS20716</name>
</gene>
<feature type="region of interest" description="Disordered" evidence="1">
    <location>
        <begin position="99"/>
        <end position="138"/>
    </location>
</feature>
<protein>
    <submittedName>
        <fullName evidence="2">Uncharacterized protein</fullName>
    </submittedName>
</protein>
<evidence type="ECO:0000313" key="2">
    <source>
        <dbReference type="EMBL" id="CAI2379307.1"/>
    </source>
</evidence>
<name>A0AAD1XVR2_EUPCR</name>